<dbReference type="EMBL" id="AP025739">
    <property type="protein sequence ID" value="BDI28223.1"/>
    <property type="molecule type" value="Genomic_DNA"/>
</dbReference>
<accession>A0A402CS21</accession>
<name>A0A402CS21_9BACT</name>
<dbReference type="InterPro" id="IPR025355">
    <property type="entry name" value="DUF4259"/>
</dbReference>
<dbReference type="OrthoDB" id="4623393at2"/>
<organism evidence="1 2">
    <name type="scientific">Capsulimonas corticalis</name>
    <dbReference type="NCBI Taxonomy" id="2219043"/>
    <lineage>
        <taxon>Bacteria</taxon>
        <taxon>Bacillati</taxon>
        <taxon>Armatimonadota</taxon>
        <taxon>Armatimonadia</taxon>
        <taxon>Capsulimonadales</taxon>
        <taxon>Capsulimonadaceae</taxon>
        <taxon>Capsulimonas</taxon>
    </lineage>
</organism>
<dbReference type="RefSeq" id="WP_119320167.1">
    <property type="nucleotide sequence ID" value="NZ_AP025739.1"/>
</dbReference>
<evidence type="ECO:0000313" key="1">
    <source>
        <dbReference type="EMBL" id="BDI28223.1"/>
    </source>
</evidence>
<sequence length="125" mass="13717">MGTWGAGNFDSDGALDYISGVVDDLEGKIEDILTDEDRSALDEEGEGVLVPSVAILSALHETVQAPTPEPAVVARWRAQYLAIYDGQIDDLDPDDGYKDERRQVIQSTFDKLETQAQAFWSIAVE</sequence>
<dbReference type="Pfam" id="PF14078">
    <property type="entry name" value="DUF4259"/>
    <property type="match status" value="1"/>
</dbReference>
<proteinExistence type="predicted"/>
<keyword evidence="2" id="KW-1185">Reference proteome</keyword>
<dbReference type="Proteomes" id="UP000287394">
    <property type="component" value="Chromosome"/>
</dbReference>
<protein>
    <submittedName>
        <fullName evidence="1">Uncharacterized protein</fullName>
    </submittedName>
</protein>
<evidence type="ECO:0000313" key="2">
    <source>
        <dbReference type="Proteomes" id="UP000287394"/>
    </source>
</evidence>
<gene>
    <name evidence="1" type="ORF">CCAX7_002740</name>
</gene>
<dbReference type="KEGG" id="ccot:CCAX7_002740"/>
<reference evidence="1 2" key="1">
    <citation type="journal article" date="2019" name="Int. J. Syst. Evol. Microbiol.">
        <title>Capsulimonas corticalis gen. nov., sp. nov., an aerobic capsulated bacterium, of a novel bacterial order, Capsulimonadales ord. nov., of the class Armatimonadia of the phylum Armatimonadetes.</title>
        <authorList>
            <person name="Li J."/>
            <person name="Kudo C."/>
            <person name="Tonouchi A."/>
        </authorList>
    </citation>
    <scope>NUCLEOTIDE SEQUENCE [LARGE SCALE GENOMIC DNA]</scope>
    <source>
        <strain evidence="1 2">AX-7</strain>
    </source>
</reference>
<dbReference type="AlphaFoldDB" id="A0A402CS21"/>